<keyword evidence="2" id="KW-1185">Reference proteome</keyword>
<comment type="caution">
    <text evidence="1">The sequence shown here is derived from an EMBL/GenBank/DDBJ whole genome shotgun (WGS) entry which is preliminary data.</text>
</comment>
<sequence>MLAYSPQPIDLPLADHSLFGCNVPSEAPCDTFSVKESVYFDCLPAQAMLTINEILPVRNAMGAIARTLYSGPVPARLMLEALTNHQASGKQYEILACAPGHDTFECRLIAYGHRPYRAGHSYQPQPRPDLVFSGWYIEHPDTGDVETLFDSHLSIDLDPRAPSERYPSA</sequence>
<dbReference type="RefSeq" id="WP_114485105.1">
    <property type="nucleotide sequence ID" value="NZ_CBCSHM010000052.1"/>
</dbReference>
<name>A0A368UB35_9GAMM</name>
<dbReference type="Proteomes" id="UP000253204">
    <property type="component" value="Unassembled WGS sequence"/>
</dbReference>
<protein>
    <submittedName>
        <fullName evidence="1">Uncharacterized protein</fullName>
    </submittedName>
</protein>
<reference evidence="1 2" key="1">
    <citation type="submission" date="2018-07" db="EMBL/GenBank/DDBJ databases">
        <title>Halomonas rutogse sp. nov., isolated from Lake TangqianCo on Tibetan Plateau.</title>
        <authorList>
            <person name="Lu H."/>
            <person name="Xing P."/>
            <person name="Wu Q."/>
        </authorList>
    </citation>
    <scope>NUCLEOTIDE SEQUENCE [LARGE SCALE GENOMIC DNA]</scope>
    <source>
        <strain evidence="1 2">TQ8S</strain>
    </source>
</reference>
<evidence type="ECO:0000313" key="2">
    <source>
        <dbReference type="Proteomes" id="UP000253204"/>
    </source>
</evidence>
<gene>
    <name evidence="1" type="ORF">DU506_01070</name>
</gene>
<proteinExistence type="predicted"/>
<organism evidence="1 2">
    <name type="scientific">Vreelandella rituensis</name>
    <dbReference type="NCBI Taxonomy" id="2282306"/>
    <lineage>
        <taxon>Bacteria</taxon>
        <taxon>Pseudomonadati</taxon>
        <taxon>Pseudomonadota</taxon>
        <taxon>Gammaproteobacteria</taxon>
        <taxon>Oceanospirillales</taxon>
        <taxon>Halomonadaceae</taxon>
        <taxon>Vreelandella</taxon>
    </lineage>
</organism>
<dbReference type="AlphaFoldDB" id="A0A368UB35"/>
<evidence type="ECO:0000313" key="1">
    <source>
        <dbReference type="EMBL" id="RCV93777.1"/>
    </source>
</evidence>
<dbReference type="EMBL" id="QPIJ01000001">
    <property type="protein sequence ID" value="RCV93777.1"/>
    <property type="molecule type" value="Genomic_DNA"/>
</dbReference>
<accession>A0A368UB35</accession>